<keyword evidence="3" id="KW-1185">Reference proteome</keyword>
<dbReference type="Proteomes" id="UP000315925">
    <property type="component" value="Chromosome"/>
</dbReference>
<evidence type="ECO:0008006" key="5">
    <source>
        <dbReference type="Google" id="ProtNLM"/>
    </source>
</evidence>
<dbReference type="OrthoDB" id="9181841at2"/>
<dbReference type="EMBL" id="CP037899">
    <property type="protein sequence ID" value="QDQ43075.1"/>
    <property type="molecule type" value="Genomic_DNA"/>
</dbReference>
<evidence type="ECO:0000313" key="4">
    <source>
        <dbReference type="Proteomes" id="UP000315925"/>
    </source>
</evidence>
<dbReference type="Proteomes" id="UP000031594">
    <property type="component" value="Unassembled WGS sequence"/>
</dbReference>
<dbReference type="EMBL" id="JQNX01000002">
    <property type="protein sequence ID" value="KIE59026.1"/>
    <property type="molecule type" value="Genomic_DNA"/>
</dbReference>
<dbReference type="AlphaFoldDB" id="A0A0C1RVR3"/>
<organism evidence="2 4">
    <name type="scientific">Methylacidiphilum kamchatkense Kam1</name>
    <dbReference type="NCBI Taxonomy" id="1202785"/>
    <lineage>
        <taxon>Bacteria</taxon>
        <taxon>Pseudomonadati</taxon>
        <taxon>Verrucomicrobiota</taxon>
        <taxon>Methylacidiphilae</taxon>
        <taxon>Methylacidiphilales</taxon>
        <taxon>Methylacidiphilaceae</taxon>
        <taxon>Methylacidiphilum (ex Ratnadevi et al. 2023)</taxon>
    </lineage>
</organism>
<name>A0A0C1RVR3_9BACT</name>
<evidence type="ECO:0000313" key="3">
    <source>
        <dbReference type="Proteomes" id="UP000031594"/>
    </source>
</evidence>
<accession>A0A0C1RVR3</accession>
<dbReference type="KEGG" id="mkc:kam1_1863"/>
<gene>
    <name evidence="1" type="ORF">A946_03025</name>
    <name evidence="2" type="ORF">kam1_1863</name>
</gene>
<reference evidence="2" key="2">
    <citation type="journal article" date="2019" name="BMC Genomics">
        <title>Complete genome sequence analysis of the thermoacidophilic verrucomicrobial methanotroph 'Candidatus Methylacidiphilum kamchatkense' strain Kam1 and comparison with its closest relatives.</title>
        <authorList>
            <person name="Kruse T."/>
            <person name="Ratnadevi C.M."/>
            <person name="Erikstad H.A."/>
            <person name="Birkeland N.K."/>
        </authorList>
    </citation>
    <scope>NUCLEOTIDE SEQUENCE</scope>
    <source>
        <strain evidence="2">Kam1</strain>
    </source>
</reference>
<reference evidence="1 3" key="1">
    <citation type="submission" date="2014-08" db="EMBL/GenBank/DDBJ databases">
        <title>Methylacidiphilum kamchatkense strain Kam1 draft genome sequence.</title>
        <authorList>
            <person name="Birkeland N.-K."/>
            <person name="Erikstad H.A."/>
        </authorList>
    </citation>
    <scope>NUCLEOTIDE SEQUENCE [LARGE SCALE GENOMIC DNA]</scope>
    <source>
        <strain evidence="1 3">Kam1</strain>
    </source>
</reference>
<evidence type="ECO:0000313" key="1">
    <source>
        <dbReference type="EMBL" id="KIE59026.1"/>
    </source>
</evidence>
<proteinExistence type="predicted"/>
<sequence length="133" mass="15059">MGNQLCFLFVFFLFFSLGCVSSEYLPEEGYVYRLGMGSGKKHRIDGMDVWMHGRPNRPYKVYGTLSEKRGNGPFEKGPTLRGLVKLAKQRHADALIVLVKERQYVGDTLYATKVGQGTTETVYSALLVRYLPQ</sequence>
<reference evidence="4" key="3">
    <citation type="submission" date="2019-03" db="EMBL/GenBank/DDBJ databases">
        <title>Complete genome of Methylacidiphilum kamchatkense Kam1.</title>
        <authorList>
            <person name="Kruse T."/>
            <person name="Murarilal Ratnadevi C."/>
            <person name="Erikstad H.-A."/>
            <person name="Birkeland N.-K."/>
        </authorList>
    </citation>
    <scope>NUCLEOTIDE SEQUENCE [LARGE SCALE GENOMIC DNA]</scope>
    <source>
        <strain evidence="4">kam1</strain>
    </source>
</reference>
<evidence type="ECO:0000313" key="2">
    <source>
        <dbReference type="EMBL" id="QDQ43075.1"/>
    </source>
</evidence>
<dbReference type="RefSeq" id="WP_039720932.1">
    <property type="nucleotide sequence ID" value="NZ_CP037899.1"/>
</dbReference>
<protein>
    <recommendedName>
        <fullName evidence="5">Heavy-metal-binding protein</fullName>
    </recommendedName>
</protein>